<feature type="transmembrane region" description="Helical" evidence="5">
    <location>
        <begin position="137"/>
        <end position="157"/>
    </location>
</feature>
<dbReference type="Pfam" id="PF04932">
    <property type="entry name" value="Wzy_C"/>
    <property type="match status" value="1"/>
</dbReference>
<proteinExistence type="predicted"/>
<evidence type="ECO:0000256" key="1">
    <source>
        <dbReference type="ARBA" id="ARBA00004141"/>
    </source>
</evidence>
<accession>A0A3Q9UF41</accession>
<keyword evidence="2 5" id="KW-0812">Transmembrane</keyword>
<name>A0A3Q9UF41_9ACTN</name>
<feature type="transmembrane region" description="Helical" evidence="5">
    <location>
        <begin position="320"/>
        <end position="342"/>
    </location>
</feature>
<dbReference type="AlphaFoldDB" id="A0A3Q9UF41"/>
<reference evidence="8" key="1">
    <citation type="submission" date="2017-12" db="EMBL/GenBank/DDBJ databases">
        <title>Whole genome sequencing of Acidipropionibacterium jensenii strains JS279 and JS280.</title>
        <authorList>
            <person name="Deptula P."/>
            <person name="Laine P."/>
            <person name="Smolander O.-P."/>
            <person name="Paulin L."/>
            <person name="Auvinen P."/>
            <person name="Varmanen P."/>
        </authorList>
    </citation>
    <scope>NUCLEOTIDE SEQUENCE [LARGE SCALE GENOMIC DNA]</scope>
    <source>
        <strain evidence="8">JS280</strain>
    </source>
</reference>
<protein>
    <submittedName>
        <fullName evidence="7">Zinc ABC transporter permease</fullName>
    </submittedName>
</protein>
<feature type="transmembrane region" description="Helical" evidence="5">
    <location>
        <begin position="235"/>
        <end position="256"/>
    </location>
</feature>
<dbReference type="InterPro" id="IPR051533">
    <property type="entry name" value="WaaL-like"/>
</dbReference>
<organism evidence="7 8">
    <name type="scientific">Acidipropionibacterium jensenii</name>
    <dbReference type="NCBI Taxonomy" id="1749"/>
    <lineage>
        <taxon>Bacteria</taxon>
        <taxon>Bacillati</taxon>
        <taxon>Actinomycetota</taxon>
        <taxon>Actinomycetes</taxon>
        <taxon>Propionibacteriales</taxon>
        <taxon>Propionibacteriaceae</taxon>
        <taxon>Acidipropionibacterium</taxon>
    </lineage>
</organism>
<evidence type="ECO:0000313" key="7">
    <source>
        <dbReference type="EMBL" id="AZZ40504.1"/>
    </source>
</evidence>
<feature type="transmembrane region" description="Helical" evidence="5">
    <location>
        <begin position="207"/>
        <end position="229"/>
    </location>
</feature>
<evidence type="ECO:0000256" key="5">
    <source>
        <dbReference type="SAM" id="Phobius"/>
    </source>
</evidence>
<comment type="subcellular location">
    <subcellularLocation>
        <location evidence="1">Membrane</location>
        <topology evidence="1">Multi-pass membrane protein</topology>
    </subcellularLocation>
</comment>
<feature type="transmembrane region" description="Helical" evidence="5">
    <location>
        <begin position="113"/>
        <end position="130"/>
    </location>
</feature>
<dbReference type="RefSeq" id="WP_097799656.1">
    <property type="nucleotide sequence ID" value="NZ_CP025570.1"/>
</dbReference>
<gene>
    <name evidence="7" type="ORF">C0Z10_13015</name>
</gene>
<evidence type="ECO:0000256" key="3">
    <source>
        <dbReference type="ARBA" id="ARBA00022989"/>
    </source>
</evidence>
<dbReference type="PANTHER" id="PTHR37422:SF13">
    <property type="entry name" value="LIPOPOLYSACCHARIDE BIOSYNTHESIS PROTEIN PA4999-RELATED"/>
    <property type="match status" value="1"/>
</dbReference>
<feature type="transmembrane region" description="Helical" evidence="5">
    <location>
        <begin position="177"/>
        <end position="195"/>
    </location>
</feature>
<keyword evidence="4 5" id="KW-0472">Membrane</keyword>
<evidence type="ECO:0000256" key="4">
    <source>
        <dbReference type="ARBA" id="ARBA00023136"/>
    </source>
</evidence>
<keyword evidence="3 5" id="KW-1133">Transmembrane helix</keyword>
<feature type="transmembrane region" description="Helical" evidence="5">
    <location>
        <begin position="354"/>
        <end position="383"/>
    </location>
</feature>
<evidence type="ECO:0000256" key="2">
    <source>
        <dbReference type="ARBA" id="ARBA00022692"/>
    </source>
</evidence>
<dbReference type="KEGG" id="aji:C0Z10_13015"/>
<feature type="transmembrane region" description="Helical" evidence="5">
    <location>
        <begin position="86"/>
        <end position="107"/>
    </location>
</feature>
<dbReference type="Proteomes" id="UP000285875">
    <property type="component" value="Chromosome"/>
</dbReference>
<feature type="domain" description="O-antigen ligase-related" evidence="6">
    <location>
        <begin position="200"/>
        <end position="327"/>
    </location>
</feature>
<dbReference type="EMBL" id="CP025570">
    <property type="protein sequence ID" value="AZZ40504.1"/>
    <property type="molecule type" value="Genomic_DNA"/>
</dbReference>
<evidence type="ECO:0000313" key="8">
    <source>
        <dbReference type="Proteomes" id="UP000285875"/>
    </source>
</evidence>
<sequence>MTSIWAPSVVESRAGEARDGRLAQARRSALGVASDTRLFEFFVGVGLTFSRFILGSNLPVEIPLVIVTVGVAAFRRPTTDIHRVRLPVTALMTAILIWLVAVSVHTGQPWTQRSFRILLLFVFALCLAQGRIHWKSIVAGGAAGLVFVNAPSYYLHLTSDNYPGFLTGWLGDKNVSGMFYAIFTVLGLCLFKRVWLKTTYFVVMFGLLWLTGSRTSIAGCLLALVWWYLRPRAHLWLRIVAASVGVWVLVTVENRYSQVGEFSDRTGTDWYRHQIELATTAKLAITPWFGAGLNTGWVQLSPTRQALFHNSYALLRVEGGWPLVVAMLMLVVVIAFGIFGITKDVSAEQRAIEAGIVVILVCAWKLGEVFFTLPCLFLVGAAIGERYGEPVKDAVPVLLRVDSSVSQGSDV</sequence>
<feature type="transmembrane region" description="Helical" evidence="5">
    <location>
        <begin position="52"/>
        <end position="74"/>
    </location>
</feature>
<evidence type="ECO:0000259" key="6">
    <source>
        <dbReference type="Pfam" id="PF04932"/>
    </source>
</evidence>
<dbReference type="PANTHER" id="PTHR37422">
    <property type="entry name" value="TEICHURONIC ACID BIOSYNTHESIS PROTEIN TUAE"/>
    <property type="match status" value="1"/>
</dbReference>
<dbReference type="InterPro" id="IPR007016">
    <property type="entry name" value="O-antigen_ligase-rel_domated"/>
</dbReference>